<reference evidence="3" key="1">
    <citation type="submission" date="2022-10" db="EMBL/GenBank/DDBJ databases">
        <title>Genome assembly of Pristionchus species.</title>
        <authorList>
            <person name="Yoshida K."/>
            <person name="Sommer R.J."/>
        </authorList>
    </citation>
    <scope>NUCLEOTIDE SEQUENCE [LARGE SCALE GENOMIC DNA]</scope>
    <source>
        <strain evidence="3">RS5460</strain>
    </source>
</reference>
<feature type="transmembrane region" description="Helical" evidence="1">
    <location>
        <begin position="68"/>
        <end position="90"/>
    </location>
</feature>
<evidence type="ECO:0000256" key="1">
    <source>
        <dbReference type="SAM" id="Phobius"/>
    </source>
</evidence>
<keyword evidence="1" id="KW-0472">Membrane</keyword>
<organism evidence="2 3">
    <name type="scientific">Pristionchus mayeri</name>
    <dbReference type="NCBI Taxonomy" id="1317129"/>
    <lineage>
        <taxon>Eukaryota</taxon>
        <taxon>Metazoa</taxon>
        <taxon>Ecdysozoa</taxon>
        <taxon>Nematoda</taxon>
        <taxon>Chromadorea</taxon>
        <taxon>Rhabditida</taxon>
        <taxon>Rhabditina</taxon>
        <taxon>Diplogasteromorpha</taxon>
        <taxon>Diplogasteroidea</taxon>
        <taxon>Neodiplogasteridae</taxon>
        <taxon>Pristionchus</taxon>
    </lineage>
</organism>
<evidence type="ECO:0000313" key="2">
    <source>
        <dbReference type="EMBL" id="GMR29833.1"/>
    </source>
</evidence>
<keyword evidence="1" id="KW-1133">Transmembrane helix</keyword>
<dbReference type="AlphaFoldDB" id="A0AAN4Z0R5"/>
<evidence type="ECO:0000313" key="3">
    <source>
        <dbReference type="Proteomes" id="UP001328107"/>
    </source>
</evidence>
<name>A0AAN4Z0R5_9BILA</name>
<feature type="transmembrane region" description="Helical" evidence="1">
    <location>
        <begin position="111"/>
        <end position="129"/>
    </location>
</feature>
<protein>
    <submittedName>
        <fullName evidence="2">Uncharacterized protein</fullName>
    </submittedName>
</protein>
<keyword evidence="3" id="KW-1185">Reference proteome</keyword>
<feature type="transmembrane region" description="Helical" evidence="1">
    <location>
        <begin position="21"/>
        <end position="48"/>
    </location>
</feature>
<accession>A0AAN4Z0R5</accession>
<sequence length="202" mass="22687">STSVESIRFRRTRSRAMQTSHLIYTISVGSVVVSVVQLCFAASIFDFIVMNKKFYESVNNEILIDPGYALYFFGASLLSASLGLLTISAISSHRRIKNCIARHNTVLAGMHAFLLVVAAVSLAECYLLASRLSENISPYAHNGTPESFQEASCWYFRRLRASMELFGLQSVCASFQLFYLYTQKGFKFMGINQQPYAKLELI</sequence>
<gene>
    <name evidence="2" type="ORF">PMAYCL1PPCAC_00028</name>
</gene>
<comment type="caution">
    <text evidence="2">The sequence shown here is derived from an EMBL/GenBank/DDBJ whole genome shotgun (WGS) entry which is preliminary data.</text>
</comment>
<keyword evidence="1" id="KW-0812">Transmembrane</keyword>
<dbReference type="Proteomes" id="UP001328107">
    <property type="component" value="Unassembled WGS sequence"/>
</dbReference>
<feature type="transmembrane region" description="Helical" evidence="1">
    <location>
        <begin position="165"/>
        <end position="182"/>
    </location>
</feature>
<feature type="non-terminal residue" evidence="2">
    <location>
        <position position="1"/>
    </location>
</feature>
<proteinExistence type="predicted"/>
<dbReference type="EMBL" id="BTRK01000001">
    <property type="protein sequence ID" value="GMR29833.1"/>
    <property type="molecule type" value="Genomic_DNA"/>
</dbReference>